<comment type="caution">
    <text evidence="10">The sequence shown here is derived from an EMBL/GenBank/DDBJ whole genome shotgun (WGS) entry which is preliminary data.</text>
</comment>
<evidence type="ECO:0000256" key="3">
    <source>
        <dbReference type="ARBA" id="ARBA00022553"/>
    </source>
</evidence>
<dbReference type="Proteomes" id="UP000243515">
    <property type="component" value="Unassembled WGS sequence"/>
</dbReference>
<keyword evidence="2" id="KW-0963">Cytoplasm</keyword>
<dbReference type="EMBL" id="NPHW01003910">
    <property type="protein sequence ID" value="OXV08756.1"/>
    <property type="molecule type" value="Genomic_DNA"/>
</dbReference>
<evidence type="ECO:0000256" key="5">
    <source>
        <dbReference type="ARBA" id="ARBA00023212"/>
    </source>
</evidence>
<dbReference type="AlphaFoldDB" id="A0A232LXD1"/>
<dbReference type="Pfam" id="PF10495">
    <property type="entry name" value="PACT_coil_coil"/>
    <property type="match status" value="1"/>
</dbReference>
<accession>A0A232LXD1</accession>
<sequence>MPLPYIDTPRTEVDGNATYLTTGLRSATRANLSVLDSVENSLQIPSKDDDILKTLEKRRRSSSGFILGTPRAGSGPGSVRNALDDRRNVAPPKGEFTPMMRSVTRNNYTRNMSAARGTGVPRTPAFLKEGYHGNTPGLPLMDLTDINEKSITGSIEDEQATPVPQVASSSAQSTPLPILPRRDGSGGILSDGQNMMSLKEQERLLDKLEKENFGLKIKIHYLQERLDRAGPEYNKEALKENTELKVANLTMKKDISRYKKSFQEAERELAACRLQLQETREKTKRRQVDETVQREMEWMREEIETRVTQVKDLQEQLKTAKGKGSEEGERLREEVEELEATVRERDRIIEDREEEIDQLKENDGRESGAVAELEEELNRAKDQLEELQDSLAQAKETAQEARDAQEQAKQDREQAEEDLKELQDEMSNKSFYTKGLSRQLEEKASKLEEELIELRKAHNELKESSEAKKRDEIHLREQLQQLQQDFAFEKGKLQDDIDLTRHERDIAQRKCDDIWHRLEQALDDLNRKADEKELLQTRHHALTDESAGLQKDLAKAEASIRKLEQAVEDEKQRALDKKHVLRAQHREELERLQEEIDTLQLKVEDKEGQFAIEQDKWESSKRTLRSQKERAEEQAEGYRRTIEKLQDVELTLTGKETKLQDVVNSEKERHRQEETLLTRQVKELNDDITSKREIIEEQRNELLSVKEELRISRREEETLRRKVHALEDELVVLQTSLEEEQEYARDQLKKGTTDLENQLHKLMNDKQTLRSQQAHADNELHSLRASLAEAESQRDELQSQLDRIQNQVDDHRGVDQEKIELRKSKLRVESELHRLREERTSLVEVKESLEKELNSEVERATKDENRLSAQIAQLQDKLIATSNGKDREVNSVRNKSQRLEKRVHELETLLDQQQPFDNDASTATADVSVLRHSLDEARRKEKTLMQREADQKASIRALKTRTAELESELHEVQMRKFELNSPRSSSSDKHQEEIRSLRSKLSDAHKALSETKAKNRNLQREAAREEDRKDIHELLKSSTLEAESLALKLSERDDFVTELRAQLRRLREQRASALKKADAVMQELEALQDRYDQAMDDMMTKTERKGRHDKEIRGLGREIIWLRARLKREERFRRDLAWSKGLMELGEQVRAACNEVDLRMIAKMGVEHPEREKFHDARRKFRIAILTVIASVRMQRMKEQWGKAQKLSEGLRRAKGEVLKRRETQRRAGPA</sequence>
<evidence type="ECO:0000313" key="11">
    <source>
        <dbReference type="Proteomes" id="UP000243515"/>
    </source>
</evidence>
<evidence type="ECO:0000256" key="6">
    <source>
        <dbReference type="SAM" id="Coils"/>
    </source>
</evidence>
<evidence type="ECO:0000256" key="7">
    <source>
        <dbReference type="SAM" id="MobiDB-lite"/>
    </source>
</evidence>
<keyword evidence="3" id="KW-0597">Phosphoprotein</keyword>
<dbReference type="InterPro" id="IPR012943">
    <property type="entry name" value="Cnn_1N"/>
</dbReference>
<proteinExistence type="predicted"/>
<feature type="compositionally biased region" description="Basic and acidic residues" evidence="7">
    <location>
        <begin position="397"/>
        <end position="413"/>
    </location>
</feature>
<feature type="coiled-coil region" evidence="6">
    <location>
        <begin position="248"/>
        <end position="282"/>
    </location>
</feature>
<dbReference type="GO" id="GO:0005815">
    <property type="term" value="C:microtubule organizing center"/>
    <property type="evidence" value="ECO:0007669"/>
    <property type="project" value="UniProtKB-SubCell"/>
</dbReference>
<evidence type="ECO:0000256" key="2">
    <source>
        <dbReference type="ARBA" id="ARBA00022490"/>
    </source>
</evidence>
<feature type="domain" description="Pericentrin/AKAP-450 centrosomal targeting" evidence="9">
    <location>
        <begin position="1125"/>
        <end position="1201"/>
    </location>
</feature>
<feature type="region of interest" description="Disordered" evidence="7">
    <location>
        <begin position="159"/>
        <end position="183"/>
    </location>
</feature>
<feature type="compositionally biased region" description="Polar residues" evidence="7">
    <location>
        <begin position="166"/>
        <end position="175"/>
    </location>
</feature>
<evidence type="ECO:0000259" key="9">
    <source>
        <dbReference type="Pfam" id="PF10495"/>
    </source>
</evidence>
<keyword evidence="4 6" id="KW-0175">Coiled coil</keyword>
<keyword evidence="11" id="KW-1185">Reference proteome</keyword>
<evidence type="ECO:0000313" key="10">
    <source>
        <dbReference type="EMBL" id="OXV08756.1"/>
    </source>
</evidence>
<organism evidence="10 11">
    <name type="scientific">Elaphomyces granulatus</name>
    <dbReference type="NCBI Taxonomy" id="519963"/>
    <lineage>
        <taxon>Eukaryota</taxon>
        <taxon>Fungi</taxon>
        <taxon>Dikarya</taxon>
        <taxon>Ascomycota</taxon>
        <taxon>Pezizomycotina</taxon>
        <taxon>Eurotiomycetes</taxon>
        <taxon>Eurotiomycetidae</taxon>
        <taxon>Eurotiales</taxon>
        <taxon>Elaphomycetaceae</taxon>
        <taxon>Elaphomyces</taxon>
    </lineage>
</organism>
<dbReference type="Pfam" id="PF07989">
    <property type="entry name" value="Cnn_1N"/>
    <property type="match status" value="1"/>
</dbReference>
<dbReference type="GO" id="GO:0005737">
    <property type="term" value="C:cytoplasm"/>
    <property type="evidence" value="ECO:0007669"/>
    <property type="project" value="UniProtKB-ARBA"/>
</dbReference>
<feature type="compositionally biased region" description="Basic and acidic residues" evidence="7">
    <location>
        <begin position="986"/>
        <end position="1029"/>
    </location>
</feature>
<evidence type="ECO:0008006" key="12">
    <source>
        <dbReference type="Google" id="ProtNLM"/>
    </source>
</evidence>
<evidence type="ECO:0000256" key="1">
    <source>
        <dbReference type="ARBA" id="ARBA00004267"/>
    </source>
</evidence>
<dbReference type="OrthoDB" id="10255000at2759"/>
<feature type="region of interest" description="Disordered" evidence="7">
    <location>
        <begin position="975"/>
        <end position="1029"/>
    </location>
</feature>
<comment type="subcellular location">
    <subcellularLocation>
        <location evidence="1">Cytoplasm</location>
        <location evidence="1">Cytoskeleton</location>
        <location evidence="1">Microtubule organizing center</location>
    </subcellularLocation>
</comment>
<keyword evidence="5" id="KW-0206">Cytoskeleton</keyword>
<name>A0A232LXD1_9EURO</name>
<dbReference type="InterPro" id="IPR019528">
    <property type="entry name" value="PACT_domain"/>
</dbReference>
<gene>
    <name evidence="10" type="ORF">Egran_03480</name>
</gene>
<reference evidence="10 11" key="1">
    <citation type="journal article" date="2015" name="Environ. Microbiol.">
        <title>Metagenome sequence of Elaphomyces granulatus from sporocarp tissue reveals Ascomycota ectomycorrhizal fingerprints of genome expansion and a Proteobacteria-rich microbiome.</title>
        <authorList>
            <person name="Quandt C.A."/>
            <person name="Kohler A."/>
            <person name="Hesse C.N."/>
            <person name="Sharpton T.J."/>
            <person name="Martin F."/>
            <person name="Spatafora J.W."/>
        </authorList>
    </citation>
    <scope>NUCLEOTIDE SEQUENCE [LARGE SCALE GENOMIC DNA]</scope>
    <source>
        <strain evidence="10 11">OSC145934</strain>
    </source>
</reference>
<feature type="region of interest" description="Disordered" evidence="7">
    <location>
        <begin position="64"/>
        <end position="99"/>
    </location>
</feature>
<protein>
    <recommendedName>
        <fullName evidence="12">Centrosomin N-terminal motif 1 domain-containing protein</fullName>
    </recommendedName>
</protein>
<evidence type="ECO:0000256" key="4">
    <source>
        <dbReference type="ARBA" id="ARBA00023054"/>
    </source>
</evidence>
<evidence type="ECO:0000259" key="8">
    <source>
        <dbReference type="Pfam" id="PF07989"/>
    </source>
</evidence>
<feature type="coiled-coil region" evidence="6">
    <location>
        <begin position="515"/>
        <end position="909"/>
    </location>
</feature>
<feature type="region of interest" description="Disordered" evidence="7">
    <location>
        <begin position="392"/>
        <end position="422"/>
    </location>
</feature>
<feature type="domain" description="Centrosomin N-terminal motif 1" evidence="8">
    <location>
        <begin position="197"/>
        <end position="269"/>
    </location>
</feature>